<protein>
    <recommendedName>
        <fullName evidence="3">DKNYY family protein</fullName>
    </recommendedName>
</protein>
<name>A0ABP7PRA0_9SPHI</name>
<comment type="caution">
    <text evidence="1">The sequence shown here is derived from an EMBL/GenBank/DDBJ whole genome shotgun (WGS) entry which is preliminary data.</text>
</comment>
<sequence>MKNISIISLIALITFTGCKHGYKVEKGKVFYEYWNEGIGIGQGKQLIEGADAKTFKELKFDCDCDFEFGGDKNKLYIDGKPIRDIDPNTFKFAGNYIFKDKDSVYFFGFYNDINNCAIKGINYSKLKLLTFPWSKADNILVHGYDTLKLEDIEHFVPIDKDWGKTKRYVINKNKILVNADPETFKVINSYSGKDKNHFYEFGKVKR</sequence>
<dbReference type="Proteomes" id="UP001501081">
    <property type="component" value="Unassembled WGS sequence"/>
</dbReference>
<dbReference type="EMBL" id="BAABAK010000011">
    <property type="protein sequence ID" value="GAA3969585.1"/>
    <property type="molecule type" value="Genomic_DNA"/>
</dbReference>
<proteinExistence type="predicted"/>
<dbReference type="PROSITE" id="PS51257">
    <property type="entry name" value="PROKAR_LIPOPROTEIN"/>
    <property type="match status" value="1"/>
</dbReference>
<evidence type="ECO:0000313" key="1">
    <source>
        <dbReference type="EMBL" id="GAA3969585.1"/>
    </source>
</evidence>
<dbReference type="Pfam" id="PF13644">
    <property type="entry name" value="DKNYY"/>
    <property type="match status" value="1"/>
</dbReference>
<evidence type="ECO:0000313" key="2">
    <source>
        <dbReference type="Proteomes" id="UP001501081"/>
    </source>
</evidence>
<gene>
    <name evidence="1" type="ORF">GCM10022246_22810</name>
</gene>
<accession>A0ABP7PRA0</accession>
<reference evidence="2" key="1">
    <citation type="journal article" date="2019" name="Int. J. Syst. Evol. Microbiol.">
        <title>The Global Catalogue of Microorganisms (GCM) 10K type strain sequencing project: providing services to taxonomists for standard genome sequencing and annotation.</title>
        <authorList>
            <consortium name="The Broad Institute Genomics Platform"/>
            <consortium name="The Broad Institute Genome Sequencing Center for Infectious Disease"/>
            <person name="Wu L."/>
            <person name="Ma J."/>
        </authorList>
    </citation>
    <scope>NUCLEOTIDE SEQUENCE [LARGE SCALE GENOMIC DNA]</scope>
    <source>
        <strain evidence="2">JCM 17338</strain>
    </source>
</reference>
<dbReference type="InterPro" id="IPR027375">
    <property type="entry name" value="DKNYY"/>
</dbReference>
<dbReference type="RefSeq" id="WP_344767140.1">
    <property type="nucleotide sequence ID" value="NZ_BAABAK010000011.1"/>
</dbReference>
<keyword evidence="2" id="KW-1185">Reference proteome</keyword>
<organism evidence="1 2">
    <name type="scientific">Pedobacter ginsengiterrae</name>
    <dbReference type="NCBI Taxonomy" id="871696"/>
    <lineage>
        <taxon>Bacteria</taxon>
        <taxon>Pseudomonadati</taxon>
        <taxon>Bacteroidota</taxon>
        <taxon>Sphingobacteriia</taxon>
        <taxon>Sphingobacteriales</taxon>
        <taxon>Sphingobacteriaceae</taxon>
        <taxon>Pedobacter</taxon>
    </lineage>
</organism>
<evidence type="ECO:0008006" key="3">
    <source>
        <dbReference type="Google" id="ProtNLM"/>
    </source>
</evidence>